<dbReference type="RefSeq" id="WP_011680276.1">
    <property type="nucleotide sequence ID" value="NC_008531.1"/>
</dbReference>
<protein>
    <submittedName>
        <fullName evidence="1">Uncharacterized protein</fullName>
    </submittedName>
</protein>
<dbReference type="EMBL" id="CP000414">
    <property type="protein sequence ID" value="ABJ62726.1"/>
    <property type="molecule type" value="Genomic_DNA"/>
</dbReference>
<accession>Q03VP6</accession>
<dbReference type="EnsemblBacteria" id="ABJ62726">
    <property type="protein sequence ID" value="ABJ62726"/>
    <property type="gene ID" value="LEUM_1634"/>
</dbReference>
<dbReference type="Proteomes" id="UP000000362">
    <property type="component" value="Chromosome"/>
</dbReference>
<proteinExistence type="predicted"/>
<dbReference type="HOGENOM" id="CLU_3154447_0_0_9"/>
<dbReference type="AlphaFoldDB" id="Q03VP6"/>
<gene>
    <name evidence="1" type="ordered locus">LEUM_1634</name>
</gene>
<evidence type="ECO:0000313" key="2">
    <source>
        <dbReference type="Proteomes" id="UP000000362"/>
    </source>
</evidence>
<evidence type="ECO:0000313" key="1">
    <source>
        <dbReference type="EMBL" id="ABJ62726.1"/>
    </source>
</evidence>
<dbReference type="KEGG" id="lme:LEUM_1634"/>
<dbReference type="GeneID" id="54763159"/>
<name>Q03VP6_LEUMM</name>
<organism evidence="1 2">
    <name type="scientific">Leuconostoc mesenteroides subsp. mesenteroides (strain ATCC 8293 / DSM 20343 / BCRC 11652 / CCM 1803 / JCM 6124 / NCDO 523 / NBRC 100496 / NCIMB 8023 / NCTC 12954 / NRRL B-1118 / 37Y)</name>
    <dbReference type="NCBI Taxonomy" id="203120"/>
    <lineage>
        <taxon>Bacteria</taxon>
        <taxon>Bacillati</taxon>
        <taxon>Bacillota</taxon>
        <taxon>Bacilli</taxon>
        <taxon>Lactobacillales</taxon>
        <taxon>Lactobacillaceae</taxon>
        <taxon>Leuconostoc</taxon>
    </lineage>
</organism>
<sequence length="48" mass="5590">MQPRQEDVINNLLQQLTNLTYVNAQLQSVVAQYQAKEQAQSEQEEEIK</sequence>
<reference evidence="1 2" key="1">
    <citation type="journal article" date="2006" name="Proc. Natl. Acad. Sci. U.S.A.">
        <title>Comparative genomics of the lactic acid bacteria.</title>
        <authorList>
            <person name="Makarova K."/>
            <person name="Slesarev A."/>
            <person name="Wolf Y."/>
            <person name="Sorokin A."/>
            <person name="Mirkin B."/>
            <person name="Koonin E."/>
            <person name="Pavlov A."/>
            <person name="Pavlova N."/>
            <person name="Karamychev V."/>
            <person name="Polouchine N."/>
            <person name="Shakhova V."/>
            <person name="Grigoriev I."/>
            <person name="Lou Y."/>
            <person name="Rohksar D."/>
            <person name="Lucas S."/>
            <person name="Huang K."/>
            <person name="Goodstein D.M."/>
            <person name="Hawkins T."/>
            <person name="Plengvidhya V."/>
            <person name="Welker D."/>
            <person name="Hughes J."/>
            <person name="Goh Y."/>
            <person name="Benson A."/>
            <person name="Baldwin K."/>
            <person name="Lee J.H."/>
            <person name="Diaz-Muniz I."/>
            <person name="Dosti B."/>
            <person name="Smeianov V."/>
            <person name="Wechter W."/>
            <person name="Barabote R."/>
            <person name="Lorca G."/>
            <person name="Altermann E."/>
            <person name="Barrangou R."/>
            <person name="Ganesan B."/>
            <person name="Xie Y."/>
            <person name="Rawsthorne H."/>
            <person name="Tamir D."/>
            <person name="Parker C."/>
            <person name="Breidt F."/>
            <person name="Broadbent J."/>
            <person name="Hutkins R."/>
            <person name="O'Sullivan D."/>
            <person name="Steele J."/>
            <person name="Unlu G."/>
            <person name="Saier M."/>
            <person name="Klaenhammer T."/>
            <person name="Richardson P."/>
            <person name="Kozyavkin S."/>
            <person name="Weimer B."/>
            <person name="Mills D."/>
        </authorList>
    </citation>
    <scope>NUCLEOTIDE SEQUENCE [LARGE SCALE GENOMIC DNA]</scope>
    <source>
        <strain evidence="2">ATCC 8293 / DSM 20343 / BCRC 11652 / CCM 1803 / JCM 6124 / NCDO 523 / NBRC 100496 / NCIMB 8023 / NCTC 12954 / NRRL B-1118 / 37Y</strain>
    </source>
</reference>
<keyword evidence="2" id="KW-1185">Reference proteome</keyword>